<organism evidence="2 3">
    <name type="scientific">Bradyrhizobium japonicum</name>
    <dbReference type="NCBI Taxonomy" id="375"/>
    <lineage>
        <taxon>Bacteria</taxon>
        <taxon>Pseudomonadati</taxon>
        <taxon>Pseudomonadota</taxon>
        <taxon>Alphaproteobacteria</taxon>
        <taxon>Hyphomicrobiales</taxon>
        <taxon>Nitrobacteraceae</taxon>
        <taxon>Bradyrhizobium</taxon>
    </lineage>
</organism>
<accession>A0A0A3Y1L6</accession>
<dbReference type="RefSeq" id="WP_041955444.1">
    <property type="nucleotide sequence ID" value="NZ_JRPN01000013.1"/>
</dbReference>
<sequence length="83" mass="9206">MSELAQEITKLGVGSVICLVLLWVIYKSEKREAAKDQRIQMLENKLTESYDERIAAADSIAESNVGLRGALDALTAEIRARLK</sequence>
<feature type="transmembrane region" description="Helical" evidence="1">
    <location>
        <begin position="6"/>
        <end position="26"/>
    </location>
</feature>
<keyword evidence="1" id="KW-1133">Transmembrane helix</keyword>
<keyword evidence="1" id="KW-0472">Membrane</keyword>
<reference evidence="2 3" key="1">
    <citation type="submission" date="2014-09" db="EMBL/GenBank/DDBJ databases">
        <title>Draft genome of Bradyrhizobium japonicum Is-34.</title>
        <authorList>
            <person name="Tsurumaru H."/>
            <person name="Yamakawa T."/>
            <person name="Hashimoto S."/>
            <person name="Okizaki K."/>
            <person name="Kanesaki Y."/>
            <person name="Yoshikawa H."/>
            <person name="Yajima S."/>
        </authorList>
    </citation>
    <scope>NUCLEOTIDE SEQUENCE [LARGE SCALE GENOMIC DNA]</scope>
    <source>
        <strain evidence="2 3">Is-34</strain>
    </source>
</reference>
<gene>
    <name evidence="2" type="ORF">MA20_12765</name>
</gene>
<dbReference type="Proteomes" id="UP000030377">
    <property type="component" value="Unassembled WGS sequence"/>
</dbReference>
<name>A0A0A3Y1L6_BRAJP</name>
<evidence type="ECO:0000313" key="2">
    <source>
        <dbReference type="EMBL" id="KGT79296.1"/>
    </source>
</evidence>
<comment type="caution">
    <text evidence="2">The sequence shown here is derived from an EMBL/GenBank/DDBJ whole genome shotgun (WGS) entry which is preliminary data.</text>
</comment>
<dbReference type="AlphaFoldDB" id="A0A0A3Y1L6"/>
<protein>
    <submittedName>
        <fullName evidence="2">Uncharacterized protein</fullName>
    </submittedName>
</protein>
<evidence type="ECO:0000313" key="3">
    <source>
        <dbReference type="Proteomes" id="UP000030377"/>
    </source>
</evidence>
<evidence type="ECO:0000256" key="1">
    <source>
        <dbReference type="SAM" id="Phobius"/>
    </source>
</evidence>
<keyword evidence="1" id="KW-0812">Transmembrane</keyword>
<dbReference type="EMBL" id="JRPN01000013">
    <property type="protein sequence ID" value="KGT79296.1"/>
    <property type="molecule type" value="Genomic_DNA"/>
</dbReference>
<proteinExistence type="predicted"/>